<dbReference type="OrthoDB" id="5297879at2"/>
<name>A0A2S2DDU5_9BURK</name>
<keyword evidence="3" id="KW-0963">Cytoplasm</keyword>
<feature type="domain" description="DNA-binding protein H-NS-like C-terminal" evidence="6">
    <location>
        <begin position="64"/>
        <end position="109"/>
    </location>
</feature>
<dbReference type="SUPFAM" id="SSF81273">
    <property type="entry name" value="H-NS histone-like proteins"/>
    <property type="match status" value="1"/>
</dbReference>
<dbReference type="GO" id="GO:0000976">
    <property type="term" value="F:transcription cis-regulatory region binding"/>
    <property type="evidence" value="ECO:0007669"/>
    <property type="project" value="TreeGrafter"/>
</dbReference>
<evidence type="ECO:0000256" key="1">
    <source>
        <dbReference type="ARBA" id="ARBA00004453"/>
    </source>
</evidence>
<sequence>MAKIDLSSHNLSELKKLQNDINQEIKNRKQGDLAKARQQILSIAQEVGVTIEELLAVGSKKLSKGKGQKVEPQYHNPADKAQTWTGRGRQPKWIAEGIAGGKQLADFRI</sequence>
<dbReference type="GO" id="GO:0003681">
    <property type="term" value="F:bent DNA binding"/>
    <property type="evidence" value="ECO:0007669"/>
    <property type="project" value="TreeGrafter"/>
</dbReference>
<reference evidence="7 8" key="1">
    <citation type="submission" date="2018-05" db="EMBL/GenBank/DDBJ databases">
        <title>Complete genome sequence of Massilia oculi sp. nov. CCUG 43427T (=DSM 26321T), the type strain of M. oculi, and comparison with genome sequences of other Massilia strains.</title>
        <authorList>
            <person name="Zhu B."/>
        </authorList>
    </citation>
    <scope>NUCLEOTIDE SEQUENCE [LARGE SCALE GENOMIC DNA]</scope>
    <source>
        <strain evidence="7 8">CCUG 43427</strain>
    </source>
</reference>
<organism evidence="7 8">
    <name type="scientific">Massilia oculi</name>
    <dbReference type="NCBI Taxonomy" id="945844"/>
    <lineage>
        <taxon>Bacteria</taxon>
        <taxon>Pseudomonadati</taxon>
        <taxon>Pseudomonadota</taxon>
        <taxon>Betaproteobacteria</taxon>
        <taxon>Burkholderiales</taxon>
        <taxon>Oxalobacteraceae</taxon>
        <taxon>Telluria group</taxon>
        <taxon>Massilia</taxon>
    </lineage>
</organism>
<gene>
    <name evidence="7" type="ORF">DIR46_00075</name>
</gene>
<evidence type="ECO:0000256" key="3">
    <source>
        <dbReference type="ARBA" id="ARBA00022490"/>
    </source>
</evidence>
<evidence type="ECO:0000256" key="5">
    <source>
        <dbReference type="SAM" id="MobiDB-lite"/>
    </source>
</evidence>
<feature type="region of interest" description="Disordered" evidence="5">
    <location>
        <begin position="65"/>
        <end position="87"/>
    </location>
</feature>
<dbReference type="InterPro" id="IPR037150">
    <property type="entry name" value="H-NS_C_dom_sf"/>
</dbReference>
<comment type="subcellular location">
    <subcellularLocation>
        <location evidence="1">Cytoplasm</location>
        <location evidence="1">Nucleoid</location>
    </subcellularLocation>
</comment>
<evidence type="ECO:0000256" key="2">
    <source>
        <dbReference type="ARBA" id="ARBA00010610"/>
    </source>
</evidence>
<protein>
    <submittedName>
        <fullName evidence="7">Histidinol phosphate phosphatase</fullName>
    </submittedName>
</protein>
<dbReference type="EMBL" id="CP029343">
    <property type="protein sequence ID" value="AWL03016.1"/>
    <property type="molecule type" value="Genomic_DNA"/>
</dbReference>
<accession>A0A2S2DDU5</accession>
<dbReference type="InterPro" id="IPR027444">
    <property type="entry name" value="H-NS_C_dom"/>
</dbReference>
<dbReference type="GO" id="GO:0009295">
    <property type="term" value="C:nucleoid"/>
    <property type="evidence" value="ECO:0007669"/>
    <property type="project" value="UniProtKB-SubCell"/>
</dbReference>
<evidence type="ECO:0000259" key="6">
    <source>
        <dbReference type="SMART" id="SM00528"/>
    </source>
</evidence>
<proteinExistence type="inferred from homology"/>
<dbReference type="Gene3D" id="4.10.430.10">
    <property type="entry name" value="Histone-like protein H-NS, C-terminal domain"/>
    <property type="match status" value="1"/>
</dbReference>
<evidence type="ECO:0000313" key="8">
    <source>
        <dbReference type="Proteomes" id="UP000245820"/>
    </source>
</evidence>
<dbReference type="GO" id="GO:0001217">
    <property type="term" value="F:DNA-binding transcription repressor activity"/>
    <property type="evidence" value="ECO:0007669"/>
    <property type="project" value="TreeGrafter"/>
</dbReference>
<dbReference type="Proteomes" id="UP000245820">
    <property type="component" value="Chromosome"/>
</dbReference>
<evidence type="ECO:0000313" key="7">
    <source>
        <dbReference type="EMBL" id="AWL03016.1"/>
    </source>
</evidence>
<dbReference type="PANTHER" id="PTHR38097">
    <property type="match status" value="1"/>
</dbReference>
<dbReference type="Pfam" id="PF00816">
    <property type="entry name" value="Histone_HNS"/>
    <property type="match status" value="1"/>
</dbReference>
<dbReference type="KEGG" id="mtim:DIR46_00075"/>
<comment type="similarity">
    <text evidence="2">Belongs to the histone-like protein H-NS family.</text>
</comment>
<dbReference type="RefSeq" id="WP_109343442.1">
    <property type="nucleotide sequence ID" value="NZ_CP029343.1"/>
</dbReference>
<evidence type="ECO:0000256" key="4">
    <source>
        <dbReference type="ARBA" id="ARBA00023125"/>
    </source>
</evidence>
<dbReference type="SMART" id="SM00528">
    <property type="entry name" value="HNS"/>
    <property type="match status" value="1"/>
</dbReference>
<keyword evidence="4" id="KW-0238">DNA-binding</keyword>
<dbReference type="GO" id="GO:0003680">
    <property type="term" value="F:minor groove of adenine-thymine-rich DNA binding"/>
    <property type="evidence" value="ECO:0007669"/>
    <property type="project" value="TreeGrafter"/>
</dbReference>
<dbReference type="AlphaFoldDB" id="A0A2S2DDU5"/>
<keyword evidence="8" id="KW-1185">Reference proteome</keyword>
<dbReference type="GO" id="GO:0032993">
    <property type="term" value="C:protein-DNA complex"/>
    <property type="evidence" value="ECO:0007669"/>
    <property type="project" value="TreeGrafter"/>
</dbReference>
<dbReference type="PANTHER" id="PTHR38097:SF2">
    <property type="entry name" value="DNA-BINDING PROTEIN STPA"/>
    <property type="match status" value="1"/>
</dbReference>
<dbReference type="GO" id="GO:0005829">
    <property type="term" value="C:cytosol"/>
    <property type="evidence" value="ECO:0007669"/>
    <property type="project" value="TreeGrafter"/>
</dbReference>